<dbReference type="EMBL" id="JALJOQ010000004">
    <property type="protein sequence ID" value="KAK9813494.1"/>
    <property type="molecule type" value="Genomic_DNA"/>
</dbReference>
<gene>
    <name evidence="1" type="ORF">WJX73_002302</name>
</gene>
<dbReference type="Proteomes" id="UP001465755">
    <property type="component" value="Unassembled WGS sequence"/>
</dbReference>
<sequence length="217" mass="24395">MLSEAELRKVLREMRISVSDIKKGDVASLRDVLERSLAKLQGLRAHARPENALDPASMQKCEPDLEMKKAFCFNRTAEEILSMQMGGSQHDAYLQYRESLALLSHHYHETRCSQAVLQAKDESIGTLIIIKGLKQWPQGDVPLFEVQFMCNTKANFTPACQAEVQKTLGGGIPTQQFQVERLEAMLWEEICQTTWKGAVRTGVVASRPHRSALAARK</sequence>
<dbReference type="AlphaFoldDB" id="A0AAW1Q064"/>
<keyword evidence="2" id="KW-1185">Reference proteome</keyword>
<evidence type="ECO:0000313" key="2">
    <source>
        <dbReference type="Proteomes" id="UP001465755"/>
    </source>
</evidence>
<comment type="caution">
    <text evidence="1">The sequence shown here is derived from an EMBL/GenBank/DDBJ whole genome shotgun (WGS) entry which is preliminary data.</text>
</comment>
<proteinExistence type="predicted"/>
<reference evidence="1 2" key="1">
    <citation type="journal article" date="2024" name="Nat. Commun.">
        <title>Phylogenomics reveals the evolutionary origins of lichenization in chlorophyte algae.</title>
        <authorList>
            <person name="Puginier C."/>
            <person name="Libourel C."/>
            <person name="Otte J."/>
            <person name="Skaloud P."/>
            <person name="Haon M."/>
            <person name="Grisel S."/>
            <person name="Petersen M."/>
            <person name="Berrin J.G."/>
            <person name="Delaux P.M."/>
            <person name="Dal Grande F."/>
            <person name="Keller J."/>
        </authorList>
    </citation>
    <scope>NUCLEOTIDE SEQUENCE [LARGE SCALE GENOMIC DNA]</scope>
    <source>
        <strain evidence="1 2">SAG 2036</strain>
    </source>
</reference>
<protein>
    <submittedName>
        <fullName evidence="1">Uncharacterized protein</fullName>
    </submittedName>
</protein>
<organism evidence="1 2">
    <name type="scientific">Symbiochloris irregularis</name>
    <dbReference type="NCBI Taxonomy" id="706552"/>
    <lineage>
        <taxon>Eukaryota</taxon>
        <taxon>Viridiplantae</taxon>
        <taxon>Chlorophyta</taxon>
        <taxon>core chlorophytes</taxon>
        <taxon>Trebouxiophyceae</taxon>
        <taxon>Trebouxiales</taxon>
        <taxon>Trebouxiaceae</taxon>
        <taxon>Symbiochloris</taxon>
    </lineage>
</organism>
<name>A0AAW1Q064_9CHLO</name>
<accession>A0AAW1Q064</accession>
<evidence type="ECO:0000313" key="1">
    <source>
        <dbReference type="EMBL" id="KAK9813494.1"/>
    </source>
</evidence>